<dbReference type="CDD" id="cd11386">
    <property type="entry name" value="MCP_signal"/>
    <property type="match status" value="1"/>
</dbReference>
<feature type="domain" description="HAMP" evidence="10">
    <location>
        <begin position="203"/>
        <end position="256"/>
    </location>
</feature>
<keyword evidence="8" id="KW-0812">Transmembrane</keyword>
<protein>
    <submittedName>
        <fullName evidence="11">Methyl-accepting chemotaxis protein</fullName>
    </submittedName>
</protein>
<feature type="transmembrane region" description="Helical" evidence="8">
    <location>
        <begin position="180"/>
        <end position="200"/>
    </location>
</feature>
<feature type="region of interest" description="Disordered" evidence="7">
    <location>
        <begin position="518"/>
        <end position="540"/>
    </location>
</feature>
<dbReference type="PROSITE" id="PS50885">
    <property type="entry name" value="HAMP"/>
    <property type="match status" value="1"/>
</dbReference>
<dbReference type="InterPro" id="IPR004089">
    <property type="entry name" value="MCPsignal_dom"/>
</dbReference>
<dbReference type="Pfam" id="PF00672">
    <property type="entry name" value="HAMP"/>
    <property type="match status" value="1"/>
</dbReference>
<dbReference type="Gene3D" id="1.10.287.950">
    <property type="entry name" value="Methyl-accepting chemotaxis protein"/>
    <property type="match status" value="1"/>
</dbReference>
<gene>
    <name evidence="11" type="ORF">H9649_14670</name>
</gene>
<evidence type="ECO:0000256" key="4">
    <source>
        <dbReference type="ARBA" id="ARBA00023224"/>
    </source>
</evidence>
<keyword evidence="12" id="KW-1185">Reference proteome</keyword>
<reference evidence="11 12" key="1">
    <citation type="submission" date="2020-08" db="EMBL/GenBank/DDBJ databases">
        <title>A Genomic Blueprint of the Chicken Gut Microbiome.</title>
        <authorList>
            <person name="Gilroy R."/>
            <person name="Ravi A."/>
            <person name="Getino M."/>
            <person name="Pursley I."/>
            <person name="Horton D.L."/>
            <person name="Alikhan N.-F."/>
            <person name="Baker D."/>
            <person name="Gharbi K."/>
            <person name="Hall N."/>
            <person name="Watson M."/>
            <person name="Adriaenssens E.M."/>
            <person name="Foster-Nyarko E."/>
            <person name="Jarju S."/>
            <person name="Secka A."/>
            <person name="Antonio M."/>
            <person name="Oren A."/>
            <person name="Chaudhuri R."/>
            <person name="La Ragione R.M."/>
            <person name="Hildebrand F."/>
            <person name="Pallen M.J."/>
        </authorList>
    </citation>
    <scope>NUCLEOTIDE SEQUENCE [LARGE SCALE GENOMIC DNA]</scope>
    <source>
        <strain evidence="11 12">Sa2YVA2</strain>
    </source>
</reference>
<dbReference type="PANTHER" id="PTHR32089">
    <property type="entry name" value="METHYL-ACCEPTING CHEMOTAXIS PROTEIN MCPB"/>
    <property type="match status" value="1"/>
</dbReference>
<keyword evidence="4 6" id="KW-0807">Transducer</keyword>
<proteinExistence type="inferred from homology"/>
<accession>A0ABR8UCU1</accession>
<evidence type="ECO:0000256" key="5">
    <source>
        <dbReference type="ARBA" id="ARBA00029447"/>
    </source>
</evidence>
<dbReference type="RefSeq" id="WP_191695653.1">
    <property type="nucleotide sequence ID" value="NZ_JACSQN010000015.1"/>
</dbReference>
<feature type="transmembrane region" description="Helical" evidence="8">
    <location>
        <begin position="12"/>
        <end position="33"/>
    </location>
</feature>
<keyword evidence="3 8" id="KW-0472">Membrane</keyword>
<dbReference type="InterPro" id="IPR004090">
    <property type="entry name" value="Chemotax_Me-accpt_rcpt"/>
</dbReference>
<feature type="domain" description="Methyl-accepting transducer" evidence="9">
    <location>
        <begin position="275"/>
        <end position="525"/>
    </location>
</feature>
<evidence type="ECO:0000256" key="7">
    <source>
        <dbReference type="SAM" id="MobiDB-lite"/>
    </source>
</evidence>
<evidence type="ECO:0000256" key="1">
    <source>
        <dbReference type="ARBA" id="ARBA00004236"/>
    </source>
</evidence>
<dbReference type="SMART" id="SM00304">
    <property type="entry name" value="HAMP"/>
    <property type="match status" value="1"/>
</dbReference>
<comment type="caution">
    <text evidence="11">The sequence shown here is derived from an EMBL/GenBank/DDBJ whole genome shotgun (WGS) entry which is preliminary data.</text>
</comment>
<evidence type="ECO:0000313" key="11">
    <source>
        <dbReference type="EMBL" id="MBD7985831.1"/>
    </source>
</evidence>
<evidence type="ECO:0000256" key="8">
    <source>
        <dbReference type="SAM" id="Phobius"/>
    </source>
</evidence>
<name>A0ABR8UCU1_9BACL</name>
<evidence type="ECO:0000259" key="10">
    <source>
        <dbReference type="PROSITE" id="PS50885"/>
    </source>
</evidence>
<dbReference type="InterPro" id="IPR003660">
    <property type="entry name" value="HAMP_dom"/>
</dbReference>
<dbReference type="Proteomes" id="UP000626786">
    <property type="component" value="Unassembled WGS sequence"/>
</dbReference>
<evidence type="ECO:0000313" key="12">
    <source>
        <dbReference type="Proteomes" id="UP000626786"/>
    </source>
</evidence>
<organism evidence="11 12">
    <name type="scientific">Sporosarcina quadrami</name>
    <dbReference type="NCBI Taxonomy" id="2762234"/>
    <lineage>
        <taxon>Bacteria</taxon>
        <taxon>Bacillati</taxon>
        <taxon>Bacillota</taxon>
        <taxon>Bacilli</taxon>
        <taxon>Bacillales</taxon>
        <taxon>Caryophanaceae</taxon>
        <taxon>Sporosarcina</taxon>
    </lineage>
</organism>
<comment type="subcellular location">
    <subcellularLocation>
        <location evidence="1">Cell membrane</location>
    </subcellularLocation>
</comment>
<keyword evidence="8" id="KW-1133">Transmembrane helix</keyword>
<dbReference type="SUPFAM" id="SSF58104">
    <property type="entry name" value="Methyl-accepting chemotaxis protein (MCP) signaling domain"/>
    <property type="match status" value="1"/>
</dbReference>
<dbReference type="SMART" id="SM00283">
    <property type="entry name" value="MA"/>
    <property type="match status" value="1"/>
</dbReference>
<evidence type="ECO:0000256" key="6">
    <source>
        <dbReference type="PROSITE-ProRule" id="PRU00284"/>
    </source>
</evidence>
<evidence type="ECO:0000256" key="3">
    <source>
        <dbReference type="ARBA" id="ARBA00023136"/>
    </source>
</evidence>
<evidence type="ECO:0000259" key="9">
    <source>
        <dbReference type="PROSITE" id="PS50111"/>
    </source>
</evidence>
<dbReference type="PANTHER" id="PTHR32089:SF112">
    <property type="entry name" value="LYSOZYME-LIKE PROTEIN-RELATED"/>
    <property type="match status" value="1"/>
</dbReference>
<sequence>MIRFKSIRIKMMFGFSIVLMLLVVLALLTLTVLKNGNTSIDSILEKELPLLIADEQLVASMYDGMGAARGYVLTGNPFYKELFENGKQKMLTNQEFVATFNSDVEFQQLIEETAAWHNFIEEEVFTEYDKGDVESARNNVIEADNNVGPLVGKYEQLASDREDHIIQLEKDLLGDGQRTIIIVFTLSVVGILLSIIISIVTPNSITKPLRVVMKRMKLVAEGDLSHEPLLTKSNDEIGQLITSTNEMTVNTHNLLNQIQSLSTSVTLQSNGLLQSADEVKAGTEQIAITMEDLARGTESQASNISLLSSTMENFVVKIMDASSNGEFIQQSSSAVLDMTNQGSELMKSSTEQMTLIDKIVHDAAIRVKGLDEHAQEVSEIVSVIQGIAGQTNLLALNASIEAARAGEHGKGFAVVADEVRKLAEQSAASVTTITEIVSRIQSESTIVASSLQVGYKEVEQGTLQIQATEETFEGISSAVSEMAKRINIISESLIDISANSQEMSSSIEEIAAISEESAAGVEETSASAEEASSAMEELANSSGDLSKLAEDLNQLVLKFKL</sequence>
<dbReference type="PROSITE" id="PS50111">
    <property type="entry name" value="CHEMOTAXIS_TRANSDUC_2"/>
    <property type="match status" value="1"/>
</dbReference>
<dbReference type="PRINTS" id="PR00260">
    <property type="entry name" value="CHEMTRNSDUCR"/>
</dbReference>
<dbReference type="Pfam" id="PF00015">
    <property type="entry name" value="MCPsignal"/>
    <property type="match status" value="1"/>
</dbReference>
<keyword evidence="2" id="KW-1003">Cell membrane</keyword>
<dbReference type="EMBL" id="JACSQN010000015">
    <property type="protein sequence ID" value="MBD7985831.1"/>
    <property type="molecule type" value="Genomic_DNA"/>
</dbReference>
<comment type="similarity">
    <text evidence="5">Belongs to the methyl-accepting chemotaxis (MCP) protein family.</text>
</comment>
<evidence type="ECO:0000256" key="2">
    <source>
        <dbReference type="ARBA" id="ARBA00022475"/>
    </source>
</evidence>
<dbReference type="CDD" id="cd06225">
    <property type="entry name" value="HAMP"/>
    <property type="match status" value="1"/>
</dbReference>